<evidence type="ECO:0000313" key="4">
    <source>
        <dbReference type="Proteomes" id="UP000051324"/>
    </source>
</evidence>
<dbReference type="Proteomes" id="UP000051324">
    <property type="component" value="Unassembled WGS sequence"/>
</dbReference>
<evidence type="ECO:0000256" key="1">
    <source>
        <dbReference type="ARBA" id="ARBA00023125"/>
    </source>
</evidence>
<dbReference type="eggNOG" id="COG1396">
    <property type="taxonomic scope" value="Bacteria"/>
</dbReference>
<dbReference type="Pfam" id="PF01381">
    <property type="entry name" value="HTH_3"/>
    <property type="match status" value="1"/>
</dbReference>
<keyword evidence="4" id="KW-1185">Reference proteome</keyword>
<dbReference type="InterPro" id="IPR001387">
    <property type="entry name" value="Cro/C1-type_HTH"/>
</dbReference>
<dbReference type="SUPFAM" id="SSF47413">
    <property type="entry name" value="lambda repressor-like DNA-binding domains"/>
    <property type="match status" value="1"/>
</dbReference>
<dbReference type="AlphaFoldDB" id="A0A0R1TX52"/>
<name>A0A0R1TX52_9LACO</name>
<dbReference type="InterPro" id="IPR010982">
    <property type="entry name" value="Lambda_DNA-bd_dom_sf"/>
</dbReference>
<dbReference type="PANTHER" id="PTHR46558">
    <property type="entry name" value="TRACRIPTIONAL REGULATORY PROTEIN-RELATED-RELATED"/>
    <property type="match status" value="1"/>
</dbReference>
<sequence>MMENNITKTLITLRESRNMSQAQLANLMGLNKNVMGRIERGLRSLRADEIVRLAKIFDVSTDFILGQNHTTSNNGEESYHKQQALNKKDIARKIQDIISMAENEPDINFYGAPMTTENRKLLANALEVGLTLSQKKQNL</sequence>
<dbReference type="PATRIC" id="fig|1423724.4.peg.654"/>
<accession>A0A0R1TX52</accession>
<dbReference type="PANTHER" id="PTHR46558:SF11">
    <property type="entry name" value="HTH-TYPE TRANSCRIPTIONAL REGULATOR XRE"/>
    <property type="match status" value="1"/>
</dbReference>
<dbReference type="PROSITE" id="PS50943">
    <property type="entry name" value="HTH_CROC1"/>
    <property type="match status" value="1"/>
</dbReference>
<feature type="domain" description="HTH cro/C1-type" evidence="2">
    <location>
        <begin position="10"/>
        <end position="64"/>
    </location>
</feature>
<gene>
    <name evidence="3" type="ORF">FC32_GL000618</name>
</gene>
<organism evidence="3 4">
    <name type="scientific">Ligilactobacillus apodemi DSM 16634 = JCM 16172</name>
    <dbReference type="NCBI Taxonomy" id="1423724"/>
    <lineage>
        <taxon>Bacteria</taxon>
        <taxon>Bacillati</taxon>
        <taxon>Bacillota</taxon>
        <taxon>Bacilli</taxon>
        <taxon>Lactobacillales</taxon>
        <taxon>Lactobacillaceae</taxon>
        <taxon>Ligilactobacillus</taxon>
    </lineage>
</organism>
<reference evidence="3 4" key="1">
    <citation type="journal article" date="2015" name="Genome Announc.">
        <title>Expanding the biotechnology potential of lactobacilli through comparative genomics of 213 strains and associated genera.</title>
        <authorList>
            <person name="Sun Z."/>
            <person name="Harris H.M."/>
            <person name="McCann A."/>
            <person name="Guo C."/>
            <person name="Argimon S."/>
            <person name="Zhang W."/>
            <person name="Yang X."/>
            <person name="Jeffery I.B."/>
            <person name="Cooney J.C."/>
            <person name="Kagawa T.F."/>
            <person name="Liu W."/>
            <person name="Song Y."/>
            <person name="Salvetti E."/>
            <person name="Wrobel A."/>
            <person name="Rasinkangas P."/>
            <person name="Parkhill J."/>
            <person name="Rea M.C."/>
            <person name="O'Sullivan O."/>
            <person name="Ritari J."/>
            <person name="Douillard F.P."/>
            <person name="Paul Ross R."/>
            <person name="Yang R."/>
            <person name="Briner A.E."/>
            <person name="Felis G.E."/>
            <person name="de Vos W.M."/>
            <person name="Barrangou R."/>
            <person name="Klaenhammer T.R."/>
            <person name="Caufield P.W."/>
            <person name="Cui Y."/>
            <person name="Zhang H."/>
            <person name="O'Toole P.W."/>
        </authorList>
    </citation>
    <scope>NUCLEOTIDE SEQUENCE [LARGE SCALE GENOMIC DNA]</scope>
    <source>
        <strain evidence="3 4">DSM 16634</strain>
    </source>
</reference>
<dbReference type="CDD" id="cd00093">
    <property type="entry name" value="HTH_XRE"/>
    <property type="match status" value="1"/>
</dbReference>
<dbReference type="Gene3D" id="1.10.260.40">
    <property type="entry name" value="lambda repressor-like DNA-binding domains"/>
    <property type="match status" value="1"/>
</dbReference>
<evidence type="ECO:0000313" key="3">
    <source>
        <dbReference type="EMBL" id="KRL83368.1"/>
    </source>
</evidence>
<dbReference type="GO" id="GO:0003677">
    <property type="term" value="F:DNA binding"/>
    <property type="evidence" value="ECO:0007669"/>
    <property type="project" value="UniProtKB-KW"/>
</dbReference>
<dbReference type="SMART" id="SM00530">
    <property type="entry name" value="HTH_XRE"/>
    <property type="match status" value="1"/>
</dbReference>
<dbReference type="EMBL" id="AZFT01000053">
    <property type="protein sequence ID" value="KRL83368.1"/>
    <property type="molecule type" value="Genomic_DNA"/>
</dbReference>
<protein>
    <recommendedName>
        <fullName evidence="2">HTH cro/C1-type domain-containing protein</fullName>
    </recommendedName>
</protein>
<comment type="caution">
    <text evidence="3">The sequence shown here is derived from an EMBL/GenBank/DDBJ whole genome shotgun (WGS) entry which is preliminary data.</text>
</comment>
<dbReference type="STRING" id="1423724.FC32_GL000618"/>
<proteinExistence type="predicted"/>
<evidence type="ECO:0000259" key="2">
    <source>
        <dbReference type="PROSITE" id="PS50943"/>
    </source>
</evidence>
<keyword evidence="1" id="KW-0238">DNA-binding</keyword>